<dbReference type="RefSeq" id="WP_039467175.1">
    <property type="nucleotide sequence ID" value="NZ_JWLZ01000195.1"/>
</dbReference>
<proteinExistence type="predicted"/>
<dbReference type="EMBL" id="JWLZ01000195">
    <property type="protein sequence ID" value="KHT61739.1"/>
    <property type="molecule type" value="Genomic_DNA"/>
</dbReference>
<accession>A0A0B9FZP8</accession>
<protein>
    <submittedName>
        <fullName evidence="2">Lactoylglutathione lyase</fullName>
    </submittedName>
</protein>
<evidence type="ECO:0000313" key="3">
    <source>
        <dbReference type="Proteomes" id="UP000031278"/>
    </source>
</evidence>
<organism evidence="2 3">
    <name type="scientific">Photobacterium gaetbulicola</name>
    <dbReference type="NCBI Taxonomy" id="1295392"/>
    <lineage>
        <taxon>Bacteria</taxon>
        <taxon>Pseudomonadati</taxon>
        <taxon>Pseudomonadota</taxon>
        <taxon>Gammaproteobacteria</taxon>
        <taxon>Vibrionales</taxon>
        <taxon>Vibrionaceae</taxon>
        <taxon>Photobacterium</taxon>
    </lineage>
</organism>
<dbReference type="Pfam" id="PF00903">
    <property type="entry name" value="Glyoxalase"/>
    <property type="match status" value="1"/>
</dbReference>
<dbReference type="PROSITE" id="PS51819">
    <property type="entry name" value="VOC"/>
    <property type="match status" value="1"/>
</dbReference>
<dbReference type="AlphaFoldDB" id="A0A0B9FZP8"/>
<keyword evidence="2" id="KW-0456">Lyase</keyword>
<dbReference type="InterPro" id="IPR029068">
    <property type="entry name" value="Glyas_Bleomycin-R_OHBP_Dase"/>
</dbReference>
<evidence type="ECO:0000313" key="2">
    <source>
        <dbReference type="EMBL" id="KHT61739.1"/>
    </source>
</evidence>
<dbReference type="Proteomes" id="UP000031278">
    <property type="component" value="Unassembled WGS sequence"/>
</dbReference>
<dbReference type="InterPro" id="IPR004360">
    <property type="entry name" value="Glyas_Fos-R_dOase_dom"/>
</dbReference>
<dbReference type="SUPFAM" id="SSF54593">
    <property type="entry name" value="Glyoxalase/Bleomycin resistance protein/Dihydroxybiphenyl dioxygenase"/>
    <property type="match status" value="1"/>
</dbReference>
<feature type="domain" description="VOC" evidence="1">
    <location>
        <begin position="4"/>
        <end position="125"/>
    </location>
</feature>
<sequence>MTPYVEHANITVANIDHTIEFIQTALPTFAVRHCGQGDGYRWCHIGTAQSYLALQEVVERESVDRTPYVDSGINHIGLVSDDVEGVRTRLLAAGYQENEMETSHPWRKRIYFWDPNGIEWEFIEYLSQHNDRRNDYSK</sequence>
<reference evidence="2 3" key="1">
    <citation type="submission" date="2014-12" db="EMBL/GenBank/DDBJ databases">
        <title>Genome sequencing of Photobacterium gaetbulicola AD005a.</title>
        <authorList>
            <person name="Adrian T.G.S."/>
            <person name="Chan K.G."/>
        </authorList>
    </citation>
    <scope>NUCLEOTIDE SEQUENCE [LARGE SCALE GENOMIC DNA]</scope>
    <source>
        <strain evidence="2 3">AD005a</strain>
    </source>
</reference>
<comment type="caution">
    <text evidence="2">The sequence shown here is derived from an EMBL/GenBank/DDBJ whole genome shotgun (WGS) entry which is preliminary data.</text>
</comment>
<name>A0A0B9FZP8_9GAMM</name>
<gene>
    <name evidence="2" type="ORF">RJ45_21340</name>
</gene>
<dbReference type="CDD" id="cd06587">
    <property type="entry name" value="VOC"/>
    <property type="match status" value="1"/>
</dbReference>
<dbReference type="Gene3D" id="3.10.180.10">
    <property type="entry name" value="2,3-Dihydroxybiphenyl 1,2-Dioxygenase, domain 1"/>
    <property type="match status" value="1"/>
</dbReference>
<dbReference type="InterPro" id="IPR037523">
    <property type="entry name" value="VOC_core"/>
</dbReference>
<evidence type="ECO:0000259" key="1">
    <source>
        <dbReference type="PROSITE" id="PS51819"/>
    </source>
</evidence>
<dbReference type="GO" id="GO:0016829">
    <property type="term" value="F:lyase activity"/>
    <property type="evidence" value="ECO:0007669"/>
    <property type="project" value="UniProtKB-KW"/>
</dbReference>